<evidence type="ECO:0000256" key="2">
    <source>
        <dbReference type="ARBA" id="ARBA00010058"/>
    </source>
</evidence>
<dbReference type="InterPro" id="IPR048278">
    <property type="entry name" value="PFN"/>
</dbReference>
<accession>A0ABQ9EPR0</accession>
<evidence type="ECO:0000256" key="6">
    <source>
        <dbReference type="ARBA" id="ARBA00023212"/>
    </source>
</evidence>
<evidence type="ECO:0000313" key="8">
    <source>
        <dbReference type="Proteomes" id="UP001217089"/>
    </source>
</evidence>
<organism evidence="7 8">
    <name type="scientific">Tegillarca granosa</name>
    <name type="common">Malaysian cockle</name>
    <name type="synonym">Anadara granosa</name>
    <dbReference type="NCBI Taxonomy" id="220873"/>
    <lineage>
        <taxon>Eukaryota</taxon>
        <taxon>Metazoa</taxon>
        <taxon>Spiralia</taxon>
        <taxon>Lophotrochozoa</taxon>
        <taxon>Mollusca</taxon>
        <taxon>Bivalvia</taxon>
        <taxon>Autobranchia</taxon>
        <taxon>Pteriomorphia</taxon>
        <taxon>Arcoida</taxon>
        <taxon>Arcoidea</taxon>
        <taxon>Arcidae</taxon>
        <taxon>Tegillarca</taxon>
    </lineage>
</organism>
<comment type="caution">
    <text evidence="7">The sequence shown here is derived from an EMBL/GenBank/DDBJ whole genome shotgun (WGS) entry which is preliminary data.</text>
</comment>
<comment type="subcellular location">
    <subcellularLocation>
        <location evidence="1">Cytoplasm</location>
        <location evidence="1">Cytoskeleton</location>
    </subcellularLocation>
</comment>
<dbReference type="PANTHER" id="PTHR11604">
    <property type="entry name" value="PROFILIN"/>
    <property type="match status" value="1"/>
</dbReference>
<dbReference type="InterPro" id="IPR036140">
    <property type="entry name" value="PFN_sf"/>
</dbReference>
<proteinExistence type="inferred from homology"/>
<keyword evidence="6" id="KW-0206">Cytoskeleton</keyword>
<evidence type="ECO:0000256" key="5">
    <source>
        <dbReference type="ARBA" id="ARBA00023203"/>
    </source>
</evidence>
<dbReference type="PANTHER" id="PTHR11604:SF0">
    <property type="entry name" value="PROFILIN"/>
    <property type="match status" value="1"/>
</dbReference>
<dbReference type="Pfam" id="PF00235">
    <property type="entry name" value="Profilin"/>
    <property type="match status" value="1"/>
</dbReference>
<gene>
    <name evidence="7" type="ORF">KUTeg_016137</name>
</gene>
<comment type="subunit">
    <text evidence="3">Occurs in many kinds of cells as a complex with monomeric actin in a 1:1 ratio.</text>
</comment>
<evidence type="ECO:0008006" key="9">
    <source>
        <dbReference type="Google" id="ProtNLM"/>
    </source>
</evidence>
<evidence type="ECO:0000256" key="1">
    <source>
        <dbReference type="ARBA" id="ARBA00004245"/>
    </source>
</evidence>
<comment type="similarity">
    <text evidence="2">Belongs to the profilin family.</text>
</comment>
<dbReference type="Proteomes" id="UP001217089">
    <property type="component" value="Unassembled WGS sequence"/>
</dbReference>
<evidence type="ECO:0000313" key="7">
    <source>
        <dbReference type="EMBL" id="KAJ8305592.1"/>
    </source>
</evidence>
<dbReference type="SUPFAM" id="SSF55770">
    <property type="entry name" value="Profilin (actin-binding protein)"/>
    <property type="match status" value="1"/>
</dbReference>
<keyword evidence="8" id="KW-1185">Reference proteome</keyword>
<evidence type="ECO:0000256" key="3">
    <source>
        <dbReference type="ARBA" id="ARBA00011583"/>
    </source>
</evidence>
<keyword evidence="5" id="KW-0009">Actin-binding</keyword>
<dbReference type="Gene3D" id="3.30.450.30">
    <property type="entry name" value="Dynein light chain 2a, cytoplasmic"/>
    <property type="match status" value="1"/>
</dbReference>
<reference evidence="7 8" key="1">
    <citation type="submission" date="2022-12" db="EMBL/GenBank/DDBJ databases">
        <title>Chromosome-level genome of Tegillarca granosa.</title>
        <authorList>
            <person name="Kim J."/>
        </authorList>
    </citation>
    <scope>NUCLEOTIDE SEQUENCE [LARGE SCALE GENOMIC DNA]</scope>
    <source>
        <strain evidence="7">Teg-2019</strain>
        <tissue evidence="7">Adductor muscle</tissue>
    </source>
</reference>
<name>A0ABQ9EPR0_TEGGR</name>
<protein>
    <recommendedName>
        <fullName evidence="9">Profilin</fullName>
    </recommendedName>
</protein>
<dbReference type="InterPro" id="IPR005455">
    <property type="entry name" value="PFN_euk"/>
</dbReference>
<keyword evidence="4" id="KW-0963">Cytoplasm</keyword>
<sequence>MELQCVEQPVPMEISRLESISLKEDYLIKLWENYITDNIVESKPCEIGIFDWKSRRRIIASDHFRISKVELDQIADGVTYPDRIYRNGLTINGKNYNVQLADGKNGIFARIGTDGCTICKTFTYIIICLNDERVKSSKCNEDVMKLGDFLRRLGL</sequence>
<dbReference type="EMBL" id="JARBDR010000813">
    <property type="protein sequence ID" value="KAJ8305592.1"/>
    <property type="molecule type" value="Genomic_DNA"/>
</dbReference>
<evidence type="ECO:0000256" key="4">
    <source>
        <dbReference type="ARBA" id="ARBA00022490"/>
    </source>
</evidence>